<organism evidence="1 2">
    <name type="scientific">Rhizobium lusitanum</name>
    <dbReference type="NCBI Taxonomy" id="293958"/>
    <lineage>
        <taxon>Bacteria</taxon>
        <taxon>Pseudomonadati</taxon>
        <taxon>Pseudomonadota</taxon>
        <taxon>Alphaproteobacteria</taxon>
        <taxon>Hyphomicrobiales</taxon>
        <taxon>Rhizobiaceae</taxon>
        <taxon>Rhizobium/Agrobacterium group</taxon>
        <taxon>Rhizobium</taxon>
    </lineage>
</organism>
<name>A0A6L9UFN1_9HYPH</name>
<proteinExistence type="predicted"/>
<sequence>MTKCQQLSDDDLLLAIERARVAIEGQKLVLAKLVAGTLEFQDTVDHRELVDTHILTRAMQESDLRDLEAEWQRRHDMHRYTLYTAVEM</sequence>
<reference evidence="1 2" key="1">
    <citation type="submission" date="2019-12" db="EMBL/GenBank/DDBJ databases">
        <title>Rhizobium genotypes associated with high levels of biological nitrogen fixation by grain legumes in a temperate-maritime cropping system.</title>
        <authorList>
            <person name="Maluk M."/>
            <person name="Francesc Ferrando Molina F."/>
            <person name="Lopez Del Egido L."/>
            <person name="Lafos M."/>
            <person name="Langarica-Fuentes A."/>
            <person name="Gebre Yohannes G."/>
            <person name="Young M.W."/>
            <person name="Martin P."/>
            <person name="Gantlett R."/>
            <person name="Kenicer G."/>
            <person name="Hawes C."/>
            <person name="Begg G.S."/>
            <person name="Quilliam R.S."/>
            <person name="Squire G.R."/>
            <person name="Poole P.S."/>
            <person name="Young P.W."/>
            <person name="Iannetta P.M."/>
            <person name="James E.K."/>
        </authorList>
    </citation>
    <scope>NUCLEOTIDE SEQUENCE [LARGE SCALE GENOMIC DNA]</scope>
    <source>
        <strain evidence="1 2">JHI1118</strain>
    </source>
</reference>
<comment type="caution">
    <text evidence="1">The sequence shown here is derived from an EMBL/GenBank/DDBJ whole genome shotgun (WGS) entry which is preliminary data.</text>
</comment>
<evidence type="ECO:0000313" key="2">
    <source>
        <dbReference type="Proteomes" id="UP000483035"/>
    </source>
</evidence>
<accession>A0A6L9UFN1</accession>
<evidence type="ECO:0000313" key="1">
    <source>
        <dbReference type="EMBL" id="NEI72947.1"/>
    </source>
</evidence>
<dbReference type="AlphaFoldDB" id="A0A6L9UFN1"/>
<dbReference type="Proteomes" id="UP000483035">
    <property type="component" value="Unassembled WGS sequence"/>
</dbReference>
<dbReference type="RefSeq" id="WP_163990815.1">
    <property type="nucleotide sequence ID" value="NZ_WUEY01000014.1"/>
</dbReference>
<dbReference type="EMBL" id="WUEY01000014">
    <property type="protein sequence ID" value="NEI72947.1"/>
    <property type="molecule type" value="Genomic_DNA"/>
</dbReference>
<protein>
    <submittedName>
        <fullName evidence="1">Uncharacterized protein</fullName>
    </submittedName>
</protein>
<gene>
    <name evidence="1" type="ORF">GR212_25625</name>
</gene>